<organism evidence="3 4">
    <name type="scientific">Streptomyces lunalinharesii</name>
    <dbReference type="NCBI Taxonomy" id="333384"/>
    <lineage>
        <taxon>Bacteria</taxon>
        <taxon>Bacillati</taxon>
        <taxon>Actinomycetota</taxon>
        <taxon>Actinomycetes</taxon>
        <taxon>Kitasatosporales</taxon>
        <taxon>Streptomycetaceae</taxon>
        <taxon>Streptomyces</taxon>
    </lineage>
</organism>
<gene>
    <name evidence="3" type="ORF">GCM10009864_74760</name>
</gene>
<evidence type="ECO:0000259" key="2">
    <source>
        <dbReference type="PROSITE" id="PS50975"/>
    </source>
</evidence>
<dbReference type="PROSITE" id="PS50975">
    <property type="entry name" value="ATP_GRASP"/>
    <property type="match status" value="1"/>
</dbReference>
<dbReference type="EMBL" id="BAAARK010000049">
    <property type="protein sequence ID" value="GAA2689805.1"/>
    <property type="molecule type" value="Genomic_DNA"/>
</dbReference>
<keyword evidence="1" id="KW-0547">Nucleotide-binding</keyword>
<dbReference type="InterPro" id="IPR011761">
    <property type="entry name" value="ATP-grasp"/>
</dbReference>
<dbReference type="Proteomes" id="UP001500994">
    <property type="component" value="Unassembled WGS sequence"/>
</dbReference>
<evidence type="ECO:0000313" key="4">
    <source>
        <dbReference type="Proteomes" id="UP001500994"/>
    </source>
</evidence>
<reference evidence="4" key="1">
    <citation type="journal article" date="2019" name="Int. J. Syst. Evol. Microbiol.">
        <title>The Global Catalogue of Microorganisms (GCM) 10K type strain sequencing project: providing services to taxonomists for standard genome sequencing and annotation.</title>
        <authorList>
            <consortium name="The Broad Institute Genomics Platform"/>
            <consortium name="The Broad Institute Genome Sequencing Center for Infectious Disease"/>
            <person name="Wu L."/>
            <person name="Ma J."/>
        </authorList>
    </citation>
    <scope>NUCLEOTIDE SEQUENCE [LARGE SCALE GENOMIC DNA]</scope>
    <source>
        <strain evidence="4">JCM 16374</strain>
    </source>
</reference>
<keyword evidence="1" id="KW-0067">ATP-binding</keyword>
<accession>A0ABP6FGD3</accession>
<dbReference type="SUPFAM" id="SSF56059">
    <property type="entry name" value="Glutathione synthetase ATP-binding domain-like"/>
    <property type="match status" value="1"/>
</dbReference>
<feature type="domain" description="ATP-grasp" evidence="2">
    <location>
        <begin position="76"/>
        <end position="255"/>
    </location>
</feature>
<comment type="caution">
    <text evidence="3">The sequence shown here is derived from an EMBL/GenBank/DDBJ whole genome shotgun (WGS) entry which is preliminary data.</text>
</comment>
<dbReference type="RefSeq" id="WP_344584060.1">
    <property type="nucleotide sequence ID" value="NZ_BAAARK010000049.1"/>
</dbReference>
<evidence type="ECO:0000256" key="1">
    <source>
        <dbReference type="PROSITE-ProRule" id="PRU00409"/>
    </source>
</evidence>
<protein>
    <recommendedName>
        <fullName evidence="2">ATP-grasp domain-containing protein</fullName>
    </recommendedName>
</protein>
<keyword evidence="4" id="KW-1185">Reference proteome</keyword>
<sequence length="265" mass="28365">MAATSELLSRRHQVETLDPRRGVRAPADLADVYLLKALGDTWDSAVALARELEAHGATVVNSASATELTLDRATMAERALGAGLPFAATRAFPTVTAVREHLDYPAVVKNRQAWRHDIMARVDRFAELDGLPAGSMSEPVVVQPFAPNNGWDHKLWVIADQVFTALRPSVLSTTTHSASRQLTADTLPAGWASLARRVGEVFGLEIYGVDIIATGDGAPLIVDVNAFPGGMRSQPGGLEALATLALRRAARRKIVTSRSLSDTIG</sequence>
<name>A0ABP6FGD3_9ACTN</name>
<evidence type="ECO:0000313" key="3">
    <source>
        <dbReference type="EMBL" id="GAA2689805.1"/>
    </source>
</evidence>
<dbReference type="Gene3D" id="3.30.470.20">
    <property type="entry name" value="ATP-grasp fold, B domain"/>
    <property type="match status" value="1"/>
</dbReference>
<proteinExistence type="predicted"/>
<dbReference type="PANTHER" id="PTHR21621">
    <property type="entry name" value="RIBOSOMAL PROTEIN S6 MODIFICATION PROTEIN"/>
    <property type="match status" value="1"/>
</dbReference>
<dbReference type="PANTHER" id="PTHR21621:SF0">
    <property type="entry name" value="BETA-CITRYLGLUTAMATE SYNTHASE B-RELATED"/>
    <property type="match status" value="1"/>
</dbReference>